<dbReference type="CDD" id="cd00519">
    <property type="entry name" value="Lipase_3"/>
    <property type="match status" value="1"/>
</dbReference>
<dbReference type="EMBL" id="LHPF02000011">
    <property type="protein sequence ID" value="PSC72130.1"/>
    <property type="molecule type" value="Genomic_DNA"/>
</dbReference>
<dbReference type="PANTHER" id="PTHR47418">
    <property type="entry name" value="ALPHA/BETA-HYDROLASES SUPERFAMILY PROTEIN"/>
    <property type="match status" value="1"/>
</dbReference>
<sequence>MDRRAQATARRCSQITTDFNAGFGEVAANLLRVCKYAFNRFGIGELVFGIYHVAKFHEETRAADAIEGTPVTNATMLRWVQYCTTLSMAAYCPSKEMFAHAARCKPEDIVDLEPFTKAARPGYALGVDRKARQVVLAFRGARASRVAFRGKLGSQLLQLLVLGHHHLNDMLTDACASCAPYCGGYAHMGMLKAARWFVKNKLPQLCALCDENPGYGLLLPWVQVGAGVAALLAHLIRQGDPEVGALMKGIKLHAVGIACPAVLTADLADSCNSYITSVVLAHDIVPRFSIYNVFVLREKMDATKWNDKLKAMAADWAVPDIIERSGHLPGRPHALQRRGGVPRAAPRLRLRLVGAAAGTGSGAAGDAGSDRCGSLDECIEQARHRARKLEDGAVFVPLTTAKGFFEAGLHACAEVPEAQERVAEAEECAAELQQEKTWLEEELLALADVAQQEREKHELEMRSLLQFARNLEAEVDEAKRSLKHKVEEAEERVAHRYQAEAEAAAAAAAVAAGGDREQLERALKATTASQRAWRARALQVEGQFAKLRGMIEARMVHAAEEALDMRRARERDEAAATAELQRKHLGGAGQGEFGDEEALEWEAAGLDQPS</sequence>
<evidence type="ECO:0000259" key="3">
    <source>
        <dbReference type="Pfam" id="PF01764"/>
    </source>
</evidence>
<dbReference type="OrthoDB" id="438440at2759"/>
<protein>
    <submittedName>
        <fullName evidence="4">Alpha beta-hydrolase superfamily</fullName>
    </submittedName>
</protein>
<dbReference type="Pfam" id="PF01764">
    <property type="entry name" value="Lipase_3"/>
    <property type="match status" value="1"/>
</dbReference>
<feature type="domain" description="Fungal lipase-type" evidence="3">
    <location>
        <begin position="166"/>
        <end position="289"/>
    </location>
</feature>
<dbReference type="Proteomes" id="UP000239649">
    <property type="component" value="Unassembled WGS sequence"/>
</dbReference>
<organism evidence="4 5">
    <name type="scientific">Micractinium conductrix</name>
    <dbReference type="NCBI Taxonomy" id="554055"/>
    <lineage>
        <taxon>Eukaryota</taxon>
        <taxon>Viridiplantae</taxon>
        <taxon>Chlorophyta</taxon>
        <taxon>core chlorophytes</taxon>
        <taxon>Trebouxiophyceae</taxon>
        <taxon>Chlorellales</taxon>
        <taxon>Chlorellaceae</taxon>
        <taxon>Chlorella clade</taxon>
        <taxon>Micractinium</taxon>
    </lineage>
</organism>
<dbReference type="GO" id="GO:0006629">
    <property type="term" value="P:lipid metabolic process"/>
    <property type="evidence" value="ECO:0007669"/>
    <property type="project" value="InterPro"/>
</dbReference>
<gene>
    <name evidence="4" type="ORF">C2E20_4440</name>
</gene>
<keyword evidence="5" id="KW-1185">Reference proteome</keyword>
<keyword evidence="1" id="KW-0175">Coiled coil</keyword>
<evidence type="ECO:0000256" key="2">
    <source>
        <dbReference type="SAM" id="MobiDB-lite"/>
    </source>
</evidence>
<proteinExistence type="predicted"/>
<comment type="caution">
    <text evidence="4">The sequence shown here is derived from an EMBL/GenBank/DDBJ whole genome shotgun (WGS) entry which is preliminary data.</text>
</comment>
<reference evidence="4 5" key="1">
    <citation type="journal article" date="2018" name="Plant J.">
        <title>Genome sequences of Chlorella sorokiniana UTEX 1602 and Micractinium conductrix SAG 241.80: implications to maltose excretion by a green alga.</title>
        <authorList>
            <person name="Arriola M.B."/>
            <person name="Velmurugan N."/>
            <person name="Zhang Y."/>
            <person name="Plunkett M.H."/>
            <person name="Hondzo H."/>
            <person name="Barney B.M."/>
        </authorList>
    </citation>
    <scope>NUCLEOTIDE SEQUENCE [LARGE SCALE GENOMIC DNA]</scope>
    <source>
        <strain evidence="4 5">SAG 241.80</strain>
    </source>
</reference>
<dbReference type="GO" id="GO:0016787">
    <property type="term" value="F:hydrolase activity"/>
    <property type="evidence" value="ECO:0007669"/>
    <property type="project" value="UniProtKB-KW"/>
</dbReference>
<dbReference type="Gene3D" id="3.40.50.1820">
    <property type="entry name" value="alpha/beta hydrolase"/>
    <property type="match status" value="1"/>
</dbReference>
<dbReference type="InterPro" id="IPR002921">
    <property type="entry name" value="Fungal_lipase-type"/>
</dbReference>
<evidence type="ECO:0000313" key="4">
    <source>
        <dbReference type="EMBL" id="PSC72130.1"/>
    </source>
</evidence>
<feature type="coiled-coil region" evidence="1">
    <location>
        <begin position="415"/>
        <end position="492"/>
    </location>
</feature>
<dbReference type="InterPro" id="IPR029058">
    <property type="entry name" value="AB_hydrolase_fold"/>
</dbReference>
<accession>A0A2P6VDF1</accession>
<name>A0A2P6VDF1_9CHLO</name>
<evidence type="ECO:0000256" key="1">
    <source>
        <dbReference type="SAM" id="Coils"/>
    </source>
</evidence>
<dbReference type="AlphaFoldDB" id="A0A2P6VDF1"/>
<feature type="region of interest" description="Disordered" evidence="2">
    <location>
        <begin position="568"/>
        <end position="610"/>
    </location>
</feature>
<evidence type="ECO:0000313" key="5">
    <source>
        <dbReference type="Proteomes" id="UP000239649"/>
    </source>
</evidence>
<dbReference type="SUPFAM" id="SSF53474">
    <property type="entry name" value="alpha/beta-Hydrolases"/>
    <property type="match status" value="1"/>
</dbReference>